<dbReference type="SUPFAM" id="SSF48317">
    <property type="entry name" value="Acid phosphatase/Vanadium-dependent haloperoxidase"/>
    <property type="match status" value="1"/>
</dbReference>
<reference evidence="3 4" key="1">
    <citation type="journal article" date="2019" name="Int. J. Syst. Evol. Microbiol.">
        <title>The Global Catalogue of Microorganisms (GCM) 10K type strain sequencing project: providing services to taxonomists for standard genome sequencing and annotation.</title>
        <authorList>
            <consortium name="The Broad Institute Genomics Platform"/>
            <consortium name="The Broad Institute Genome Sequencing Center for Infectious Disease"/>
            <person name="Wu L."/>
            <person name="Ma J."/>
        </authorList>
    </citation>
    <scope>NUCLEOTIDE SEQUENCE [LARGE SCALE GENOMIC DNA]</scope>
    <source>
        <strain evidence="3 4">CGMCC 1.15824</strain>
    </source>
</reference>
<feature type="transmembrane region" description="Helical" evidence="1">
    <location>
        <begin position="176"/>
        <end position="193"/>
    </location>
</feature>
<name>A0ABD5QAF8_9EURY</name>
<sequence length="303" mass="30565">MNVSLAGHERGVGIAEALHGAAEWPVIVLFGLLTQLGDVWFLFLVGGSLYVAGDTLPWRGIDRRKGLFVLALGLTYVALVGALKAIFQLPRPPGAGTPPELVGLPSVLAAVVESITTADSPGFPSGHALGTTMVWGGLALVLPWGTRRKRAVVAAGVILLVSLSRLVLGVHYLADVVAGMALGVVVLGALYRLSDDGTAPGRALFVAAAVGAIGVVVTLTFDSVAASGGALGAWVVWRAVADTTPAHPTTRREVVAGFLVLGAGAALFGGLTATEPPLALTFLGAVVAGGLAVGAPLAGERLA</sequence>
<dbReference type="SMART" id="SM00014">
    <property type="entry name" value="acidPPc"/>
    <property type="match status" value="1"/>
</dbReference>
<proteinExistence type="predicted"/>
<dbReference type="EMBL" id="JBHSJG010000006">
    <property type="protein sequence ID" value="MFC4986668.1"/>
    <property type="molecule type" value="Genomic_DNA"/>
</dbReference>
<evidence type="ECO:0000256" key="1">
    <source>
        <dbReference type="SAM" id="Phobius"/>
    </source>
</evidence>
<dbReference type="Gene3D" id="1.20.144.10">
    <property type="entry name" value="Phosphatidic acid phosphatase type 2/haloperoxidase"/>
    <property type="match status" value="1"/>
</dbReference>
<keyword evidence="1" id="KW-0472">Membrane</keyword>
<evidence type="ECO:0000259" key="2">
    <source>
        <dbReference type="SMART" id="SM00014"/>
    </source>
</evidence>
<dbReference type="PANTHER" id="PTHR14969:SF13">
    <property type="entry name" value="AT30094P"/>
    <property type="match status" value="1"/>
</dbReference>
<feature type="domain" description="Phosphatidic acid phosphatase type 2/haloperoxidase" evidence="2">
    <location>
        <begin position="65"/>
        <end position="191"/>
    </location>
</feature>
<feature type="transmembrane region" description="Helical" evidence="1">
    <location>
        <begin position="278"/>
        <end position="298"/>
    </location>
</feature>
<dbReference type="Proteomes" id="UP001595925">
    <property type="component" value="Unassembled WGS sequence"/>
</dbReference>
<keyword evidence="1" id="KW-0812">Transmembrane</keyword>
<keyword evidence="4" id="KW-1185">Reference proteome</keyword>
<feature type="transmembrane region" description="Helical" evidence="1">
    <location>
        <begin position="151"/>
        <end position="170"/>
    </location>
</feature>
<gene>
    <name evidence="3" type="ORF">ACFPFO_02510</name>
</gene>
<protein>
    <submittedName>
        <fullName evidence="3">Phosphatase PAP2 family protein</fullName>
    </submittedName>
</protein>
<accession>A0ABD5QAF8</accession>
<comment type="caution">
    <text evidence="3">The sequence shown here is derived from an EMBL/GenBank/DDBJ whole genome shotgun (WGS) entry which is preliminary data.</text>
</comment>
<feature type="transmembrane region" description="Helical" evidence="1">
    <location>
        <begin position="254"/>
        <end position="271"/>
    </location>
</feature>
<dbReference type="InterPro" id="IPR000326">
    <property type="entry name" value="PAP2/HPO"/>
</dbReference>
<dbReference type="PANTHER" id="PTHR14969">
    <property type="entry name" value="SPHINGOSINE-1-PHOSPHATE PHOSPHOHYDROLASE"/>
    <property type="match status" value="1"/>
</dbReference>
<dbReference type="AlphaFoldDB" id="A0ABD5QAF8"/>
<organism evidence="3 4">
    <name type="scientific">Saliphagus infecundisoli</name>
    <dbReference type="NCBI Taxonomy" id="1849069"/>
    <lineage>
        <taxon>Archaea</taxon>
        <taxon>Methanobacteriati</taxon>
        <taxon>Methanobacteriota</taxon>
        <taxon>Stenosarchaea group</taxon>
        <taxon>Halobacteria</taxon>
        <taxon>Halobacteriales</taxon>
        <taxon>Natrialbaceae</taxon>
        <taxon>Saliphagus</taxon>
    </lineage>
</organism>
<feature type="transmembrane region" description="Helical" evidence="1">
    <location>
        <begin position="205"/>
        <end position="234"/>
    </location>
</feature>
<dbReference type="InterPro" id="IPR036938">
    <property type="entry name" value="PAP2/HPO_sf"/>
</dbReference>
<dbReference type="Pfam" id="PF01569">
    <property type="entry name" value="PAP2"/>
    <property type="match status" value="1"/>
</dbReference>
<keyword evidence="1" id="KW-1133">Transmembrane helix</keyword>
<feature type="transmembrane region" description="Helical" evidence="1">
    <location>
        <begin position="26"/>
        <end position="46"/>
    </location>
</feature>
<feature type="transmembrane region" description="Helical" evidence="1">
    <location>
        <begin position="126"/>
        <end position="144"/>
    </location>
</feature>
<dbReference type="RefSeq" id="WP_224830132.1">
    <property type="nucleotide sequence ID" value="NZ_JAIVEF010000002.1"/>
</dbReference>
<evidence type="ECO:0000313" key="4">
    <source>
        <dbReference type="Proteomes" id="UP001595925"/>
    </source>
</evidence>
<feature type="transmembrane region" description="Helical" evidence="1">
    <location>
        <begin position="67"/>
        <end position="87"/>
    </location>
</feature>
<evidence type="ECO:0000313" key="3">
    <source>
        <dbReference type="EMBL" id="MFC4986668.1"/>
    </source>
</evidence>